<evidence type="ECO:0000313" key="3">
    <source>
        <dbReference type="EMBL" id="MST73104.1"/>
    </source>
</evidence>
<feature type="domain" description="PhoU" evidence="2">
    <location>
        <begin position="121"/>
        <end position="202"/>
    </location>
</feature>
<dbReference type="Pfam" id="PF01895">
    <property type="entry name" value="PhoU"/>
    <property type="match status" value="2"/>
</dbReference>
<feature type="compositionally biased region" description="Low complexity" evidence="1">
    <location>
        <begin position="302"/>
        <end position="316"/>
    </location>
</feature>
<organism evidence="3 4">
    <name type="scientific">Olsenella porci</name>
    <dbReference type="NCBI Taxonomy" id="2652279"/>
    <lineage>
        <taxon>Bacteria</taxon>
        <taxon>Bacillati</taxon>
        <taxon>Actinomycetota</taxon>
        <taxon>Coriobacteriia</taxon>
        <taxon>Coriobacteriales</taxon>
        <taxon>Atopobiaceae</taxon>
        <taxon>Olsenella</taxon>
    </lineage>
</organism>
<evidence type="ECO:0000313" key="4">
    <source>
        <dbReference type="Proteomes" id="UP000469325"/>
    </source>
</evidence>
<dbReference type="InterPro" id="IPR028366">
    <property type="entry name" value="PhoU"/>
</dbReference>
<dbReference type="Proteomes" id="UP000469325">
    <property type="component" value="Unassembled WGS sequence"/>
</dbReference>
<dbReference type="InterPro" id="IPR026022">
    <property type="entry name" value="PhoU_dom"/>
</dbReference>
<dbReference type="GO" id="GO:0030643">
    <property type="term" value="P:intracellular phosphate ion homeostasis"/>
    <property type="evidence" value="ECO:0007669"/>
    <property type="project" value="InterPro"/>
</dbReference>
<dbReference type="AlphaFoldDB" id="A0A6N7XQ44"/>
<dbReference type="PANTHER" id="PTHR42930">
    <property type="entry name" value="PHOSPHATE-SPECIFIC TRANSPORT SYSTEM ACCESSORY PROTEIN PHOU"/>
    <property type="match status" value="1"/>
</dbReference>
<keyword evidence="4" id="KW-1185">Reference proteome</keyword>
<dbReference type="Gene3D" id="1.20.58.220">
    <property type="entry name" value="Phosphate transport system protein phou homolog 2, domain 2"/>
    <property type="match status" value="1"/>
</dbReference>
<comment type="caution">
    <text evidence="3">The sequence shown here is derived from an EMBL/GenBank/DDBJ whole genome shotgun (WGS) entry which is preliminary data.</text>
</comment>
<dbReference type="GO" id="GO:0045936">
    <property type="term" value="P:negative regulation of phosphate metabolic process"/>
    <property type="evidence" value="ECO:0007669"/>
    <property type="project" value="InterPro"/>
</dbReference>
<dbReference type="SUPFAM" id="SSF109755">
    <property type="entry name" value="PhoU-like"/>
    <property type="match status" value="1"/>
</dbReference>
<gene>
    <name evidence="3" type="ORF">FYJ68_08270</name>
</gene>
<dbReference type="EMBL" id="VUNC01000006">
    <property type="protein sequence ID" value="MST73104.1"/>
    <property type="molecule type" value="Genomic_DNA"/>
</dbReference>
<dbReference type="InterPro" id="IPR038078">
    <property type="entry name" value="PhoU-like_sf"/>
</dbReference>
<name>A0A6N7XQ44_9ACTN</name>
<protein>
    <submittedName>
        <fullName evidence="3">Phosphate uptake regulator PhoU</fullName>
    </submittedName>
</protein>
<feature type="domain" description="PhoU" evidence="2">
    <location>
        <begin position="27"/>
        <end position="103"/>
    </location>
</feature>
<dbReference type="PANTHER" id="PTHR42930:SF3">
    <property type="entry name" value="PHOSPHATE-SPECIFIC TRANSPORT SYSTEM ACCESSORY PROTEIN PHOU"/>
    <property type="match status" value="1"/>
</dbReference>
<evidence type="ECO:0000259" key="2">
    <source>
        <dbReference type="Pfam" id="PF01895"/>
    </source>
</evidence>
<feature type="region of interest" description="Disordered" evidence="1">
    <location>
        <begin position="301"/>
        <end position="344"/>
    </location>
</feature>
<dbReference type="RefSeq" id="WP_154435740.1">
    <property type="nucleotide sequence ID" value="NZ_VUNC01000006.1"/>
</dbReference>
<accession>A0A6N7XQ44</accession>
<evidence type="ECO:0000256" key="1">
    <source>
        <dbReference type="SAM" id="MobiDB-lite"/>
    </source>
</evidence>
<proteinExistence type="predicted"/>
<sequence>MREQFDRQLVDMRQEVVAILTDVDVELHDAVDALVEGDREKAKLTKKATRKIDRRCEELEDKAYQAVVLQQPVASDLRLIQFIIYSDFNLQRMSNHARNIAKTAKRASKVEVPGQLLDLLASMAHLVYRVLGTLAEAIVEGDIVKAATLPELDEPVDDLYKEFYRVFAQLQEGDDIDAAIRVVMAARMLERISDNAVEMGERAVFLFTGKRVHLSDLPDLDEGELRHMYVAPGRAITLGLEEDRRVAEQIPEVDLADEDEAPDDFREAAARSLSELHEQRERRRAELKAWREQMRREWEMNVAPHAAPVPGEAGPAPKRDGGESQAKAGDDGEGSESGKSGESD</sequence>
<reference evidence="3 4" key="1">
    <citation type="submission" date="2019-08" db="EMBL/GenBank/DDBJ databases">
        <title>In-depth cultivation of the pig gut microbiome towards novel bacterial diversity and tailored functional studies.</title>
        <authorList>
            <person name="Wylensek D."/>
            <person name="Hitch T.C.A."/>
            <person name="Clavel T."/>
        </authorList>
    </citation>
    <scope>NUCLEOTIDE SEQUENCE [LARGE SCALE GENOMIC DNA]</scope>
    <source>
        <strain evidence="3 4">CA-Schmier-601-WT-1</strain>
    </source>
</reference>